<reference evidence="3" key="1">
    <citation type="submission" date="2022-08" db="EMBL/GenBank/DDBJ databases">
        <authorList>
            <person name="Marques A."/>
        </authorList>
    </citation>
    <scope>NUCLEOTIDE SEQUENCE</scope>
    <source>
        <strain evidence="3">RhyPub2mFocal</strain>
        <tissue evidence="3">Leaves</tissue>
    </source>
</reference>
<keyword evidence="2" id="KW-0812">Transmembrane</keyword>
<organism evidence="3 4">
    <name type="scientific">Rhynchospora pubera</name>
    <dbReference type="NCBI Taxonomy" id="906938"/>
    <lineage>
        <taxon>Eukaryota</taxon>
        <taxon>Viridiplantae</taxon>
        <taxon>Streptophyta</taxon>
        <taxon>Embryophyta</taxon>
        <taxon>Tracheophyta</taxon>
        <taxon>Spermatophyta</taxon>
        <taxon>Magnoliopsida</taxon>
        <taxon>Liliopsida</taxon>
        <taxon>Poales</taxon>
        <taxon>Cyperaceae</taxon>
        <taxon>Cyperoideae</taxon>
        <taxon>Rhynchosporeae</taxon>
        <taxon>Rhynchospora</taxon>
    </lineage>
</organism>
<feature type="compositionally biased region" description="Basic and acidic residues" evidence="1">
    <location>
        <begin position="1"/>
        <end position="13"/>
    </location>
</feature>
<keyword evidence="2" id="KW-1133">Transmembrane helix</keyword>
<protein>
    <submittedName>
        <fullName evidence="3">Vacuolar iron transporter (VIT) family protein</fullName>
    </submittedName>
</protein>
<evidence type="ECO:0000256" key="1">
    <source>
        <dbReference type="SAM" id="MobiDB-lite"/>
    </source>
</evidence>
<feature type="region of interest" description="Disordered" evidence="1">
    <location>
        <begin position="1"/>
        <end position="45"/>
    </location>
</feature>
<keyword evidence="2" id="KW-0472">Membrane</keyword>
<evidence type="ECO:0000313" key="3">
    <source>
        <dbReference type="EMBL" id="KAJ4775184.1"/>
    </source>
</evidence>
<feature type="transmembrane region" description="Helical" evidence="2">
    <location>
        <begin position="690"/>
        <end position="711"/>
    </location>
</feature>
<dbReference type="EMBL" id="JAMFTS010000003">
    <property type="protein sequence ID" value="KAJ4775184.1"/>
    <property type="molecule type" value="Genomic_DNA"/>
</dbReference>
<proteinExistence type="predicted"/>
<feature type="transmembrane region" description="Helical" evidence="2">
    <location>
        <begin position="623"/>
        <end position="647"/>
    </location>
</feature>
<comment type="caution">
    <text evidence="3">The sequence shown here is derived from an EMBL/GenBank/DDBJ whole genome shotgun (WGS) entry which is preliminary data.</text>
</comment>
<feature type="region of interest" description="Disordered" evidence="1">
    <location>
        <begin position="310"/>
        <end position="329"/>
    </location>
</feature>
<name>A0AAV8E491_9POAL</name>
<sequence length="748" mass="83000">MERTEKPWEREGEEREESEIFEEEEEEVSGGLEVRERKRRANGAKIAIGETNGGSFKKEEKVEEQSSVFVESEKVEIVEEESKVEEERNVYFDSEEGEWKCRHCNWTYQSVGPSLKSIPKHEEFCKMAAQVQTFAPQFFFDSPNYKDSNLHSGTNGTTSAQFLAAPEETPTPKVVMFENGSSSKSKLYSTLPATIEKVSTSNTVVNIKELDLEKVLEEQETHDLYCPNCNSCITRRVILKKRKRIAKDVKSDSRPEKLPNLGQIETTNANLDEREQTSVLFKCLSCFSFFLPTDCGFDIFHLFGGKKDSIQTPSTTQPKDEMQSTTATQTQEGIKKIITAHTKEDIQSIATSETKEKIQITVNKQVSNQISEASNYNWFLGLFQPGGNQIKVTQRDKADNESLIKVVKEGHEENKKSDENQSAIVKNPAISVTVEQKTDIIASSEVSSLSSTTEIIENKEIETSDTKNNTAKVPDLSYIVTKPKDPIEIVSIVNVTAEIPEQITGPVQAPTTVPSETIIDMPKFRPRECGCPGININNWDILKPIVYGGLVEVITSLSIISSAASTGASTLNILLLAAANLIGGLILIIHDLSELKHAQDEADDRNEDELGRYWALLGRKGHFGLHASVAIISYIFFGLLPPLVYAFSFRKTDNSEYKTIAVAASSLVCIAILSLGKAHVRPRRTYYTTMLYYITIGVSASGLSYVAGMLLKQLIESLGLFDEGSSPVPSPPSLISDTYTGVPSWASF</sequence>
<accession>A0AAV8E491</accession>
<feature type="transmembrane region" description="Helical" evidence="2">
    <location>
        <begin position="659"/>
        <end position="678"/>
    </location>
</feature>
<evidence type="ECO:0000313" key="4">
    <source>
        <dbReference type="Proteomes" id="UP001140206"/>
    </source>
</evidence>
<dbReference type="PANTHER" id="PTHR38937">
    <property type="entry name" value="MEMBRANE PROTEIN OF ER BODY-LIKE PROTEIN"/>
    <property type="match status" value="1"/>
</dbReference>
<gene>
    <name evidence="3" type="ORF">LUZ62_059441</name>
</gene>
<evidence type="ECO:0000256" key="2">
    <source>
        <dbReference type="SAM" id="Phobius"/>
    </source>
</evidence>
<dbReference type="Proteomes" id="UP001140206">
    <property type="component" value="Chromosome 3"/>
</dbReference>
<keyword evidence="4" id="KW-1185">Reference proteome</keyword>
<feature type="compositionally biased region" description="Acidic residues" evidence="1">
    <location>
        <begin position="14"/>
        <end position="28"/>
    </location>
</feature>
<dbReference type="InterPro" id="IPR052843">
    <property type="entry name" value="ER_body_metal_sequester"/>
</dbReference>
<dbReference type="AlphaFoldDB" id="A0AAV8E491"/>
<dbReference type="PANTHER" id="PTHR38937:SF2">
    <property type="entry name" value="MEMBRANE PROTEIN OF ER BODY-LIKE PROTEIN ISOFORM X1"/>
    <property type="match status" value="1"/>
</dbReference>
<feature type="transmembrane region" description="Helical" evidence="2">
    <location>
        <begin position="571"/>
        <end position="590"/>
    </location>
</feature>